<organism evidence="2 3">
    <name type="scientific">Pyronema omphalodes (strain CBS 100304)</name>
    <name type="common">Pyronema confluens</name>
    <dbReference type="NCBI Taxonomy" id="1076935"/>
    <lineage>
        <taxon>Eukaryota</taxon>
        <taxon>Fungi</taxon>
        <taxon>Dikarya</taxon>
        <taxon>Ascomycota</taxon>
        <taxon>Pezizomycotina</taxon>
        <taxon>Pezizomycetes</taxon>
        <taxon>Pezizales</taxon>
        <taxon>Pyronemataceae</taxon>
        <taxon>Pyronema</taxon>
    </lineage>
</organism>
<keyword evidence="3" id="KW-1185">Reference proteome</keyword>
<dbReference type="Proteomes" id="UP000018144">
    <property type="component" value="Unassembled WGS sequence"/>
</dbReference>
<protein>
    <submittedName>
        <fullName evidence="2">Uncharacterized protein</fullName>
    </submittedName>
</protein>
<accession>U4L855</accession>
<dbReference type="AlphaFoldDB" id="U4L855"/>
<gene>
    <name evidence="2" type="ORF">PCON_13152</name>
</gene>
<reference evidence="2 3" key="1">
    <citation type="journal article" date="2013" name="PLoS Genet.">
        <title>The genome and development-dependent transcriptomes of Pyronema confluens: a window into fungal evolution.</title>
        <authorList>
            <person name="Traeger S."/>
            <person name="Altegoer F."/>
            <person name="Freitag M."/>
            <person name="Gabaldon T."/>
            <person name="Kempken F."/>
            <person name="Kumar A."/>
            <person name="Marcet-Houben M."/>
            <person name="Poggeler S."/>
            <person name="Stajich J.E."/>
            <person name="Nowrousian M."/>
        </authorList>
    </citation>
    <scope>NUCLEOTIDE SEQUENCE [LARGE SCALE GENOMIC DNA]</scope>
    <source>
        <strain evidence="3">CBS 100304</strain>
        <tissue evidence="2">Vegetative mycelium</tissue>
    </source>
</reference>
<sequence>MSAPNNNDNNDHNDNPNLVTTFSHSTPYVSQKKERVAPYEESITTLDDAPGNLPPKAHSQGTMNHAPPSSSHSSKDENKTRKHDEAATVRSMTRSGSIGGLGNAGHEDQSRTTEQTRRAQGYGGERSGRESSDLVGA</sequence>
<evidence type="ECO:0000313" key="3">
    <source>
        <dbReference type="Proteomes" id="UP000018144"/>
    </source>
</evidence>
<feature type="compositionally biased region" description="Polar residues" evidence="1">
    <location>
        <begin position="59"/>
        <end position="72"/>
    </location>
</feature>
<feature type="compositionally biased region" description="Basic and acidic residues" evidence="1">
    <location>
        <begin position="73"/>
        <end position="87"/>
    </location>
</feature>
<evidence type="ECO:0000313" key="2">
    <source>
        <dbReference type="EMBL" id="CCX13559.1"/>
    </source>
</evidence>
<feature type="compositionally biased region" description="Basic and acidic residues" evidence="1">
    <location>
        <begin position="126"/>
        <end position="137"/>
    </location>
</feature>
<name>U4L855_PYROM</name>
<feature type="compositionally biased region" description="Polar residues" evidence="1">
    <location>
        <begin position="18"/>
        <end position="29"/>
    </location>
</feature>
<feature type="region of interest" description="Disordered" evidence="1">
    <location>
        <begin position="1"/>
        <end position="137"/>
    </location>
</feature>
<proteinExistence type="predicted"/>
<dbReference type="EMBL" id="HF935853">
    <property type="protein sequence ID" value="CCX13559.1"/>
    <property type="molecule type" value="Genomic_DNA"/>
</dbReference>
<feature type="compositionally biased region" description="Basic and acidic residues" evidence="1">
    <location>
        <begin position="105"/>
        <end position="117"/>
    </location>
</feature>
<evidence type="ECO:0000256" key="1">
    <source>
        <dbReference type="SAM" id="MobiDB-lite"/>
    </source>
</evidence>